<dbReference type="PANTHER" id="PTHR15410">
    <property type="entry name" value="HIRA-INTERACTING PROTEIN 3"/>
    <property type="match status" value="1"/>
</dbReference>
<evidence type="ECO:0000313" key="2">
    <source>
        <dbReference type="EMBL" id="CEH12185.1"/>
    </source>
</evidence>
<dbReference type="Proteomes" id="UP000054845">
    <property type="component" value="Unassembled WGS sequence"/>
</dbReference>
<organism evidence="2 3">
    <name type="scientific">Ceraceosorus bombacis</name>
    <dbReference type="NCBI Taxonomy" id="401625"/>
    <lineage>
        <taxon>Eukaryota</taxon>
        <taxon>Fungi</taxon>
        <taxon>Dikarya</taxon>
        <taxon>Basidiomycota</taxon>
        <taxon>Ustilaginomycotina</taxon>
        <taxon>Exobasidiomycetes</taxon>
        <taxon>Ceraceosorales</taxon>
        <taxon>Ceraceosoraceae</taxon>
        <taxon>Ceraceosorus</taxon>
    </lineage>
</organism>
<dbReference type="AlphaFoldDB" id="A0A0P1B8C4"/>
<feature type="region of interest" description="Disordered" evidence="1">
    <location>
        <begin position="76"/>
        <end position="190"/>
    </location>
</feature>
<dbReference type="InterPro" id="IPR037647">
    <property type="entry name" value="HIRIP3"/>
</dbReference>
<evidence type="ECO:0000313" key="3">
    <source>
        <dbReference type="Proteomes" id="UP000054845"/>
    </source>
</evidence>
<feature type="compositionally biased region" description="Basic and acidic residues" evidence="1">
    <location>
        <begin position="112"/>
        <end position="124"/>
    </location>
</feature>
<dbReference type="GO" id="GO:0005634">
    <property type="term" value="C:nucleus"/>
    <property type="evidence" value="ECO:0007669"/>
    <property type="project" value="TreeGrafter"/>
</dbReference>
<accession>A0A0P1B8C4</accession>
<dbReference type="STRING" id="401625.A0A0P1B8C4"/>
<feature type="compositionally biased region" description="Acidic residues" evidence="1">
    <location>
        <begin position="142"/>
        <end position="151"/>
    </location>
</feature>
<sequence length="326" mass="35460">MPAASKDAPDGARVVACIQDFFERYAGDVGQLTRNIIQQHVVEELKLESKNTLAPHKQLVKDTIEECVFETSNGERVVKQKKDSATPSKQVGGSEAGAAPAVKATSGSSGIKEAKQADGARSESEELSEAEDREQSERSTDAEDLLDDDEISEKKSKRKIGGVSKDRGAMKKRRRSKGETPGTDKNSDKIAEVKRLQSYVLACGVRKQWKRVFEAEGCGGDNDSDLARQCKVVRSILEELGMPGRLSMERAKKIREEREFKAELEALQGNTDLSGTTRSGSKRGRGAKRAGSDGASDAEEEDGPKLAPRRKVSSMLADFAAELNDD</sequence>
<protein>
    <submittedName>
        <fullName evidence="2">Uncharacterized protein</fullName>
    </submittedName>
</protein>
<proteinExistence type="predicted"/>
<reference evidence="2 3" key="1">
    <citation type="submission" date="2014-09" db="EMBL/GenBank/DDBJ databases">
        <authorList>
            <person name="Magalhaes I.L.F."/>
            <person name="Oliveira U."/>
            <person name="Santos F.R."/>
            <person name="Vidigal T.H.D.A."/>
            <person name="Brescovit A.D."/>
            <person name="Santos A.J."/>
        </authorList>
    </citation>
    <scope>NUCLEOTIDE SEQUENCE [LARGE SCALE GENOMIC DNA]</scope>
</reference>
<dbReference type="EMBL" id="CCYA01000118">
    <property type="protein sequence ID" value="CEH12185.1"/>
    <property type="molecule type" value="Genomic_DNA"/>
</dbReference>
<keyword evidence="3" id="KW-1185">Reference proteome</keyword>
<dbReference type="OrthoDB" id="552755at2759"/>
<dbReference type="PANTHER" id="PTHR15410:SF2">
    <property type="entry name" value="HIRA-INTERACTING PROTEIN 3"/>
    <property type="match status" value="1"/>
</dbReference>
<feature type="region of interest" description="Disordered" evidence="1">
    <location>
        <begin position="264"/>
        <end position="326"/>
    </location>
</feature>
<name>A0A0P1B8C4_9BASI</name>
<evidence type="ECO:0000256" key="1">
    <source>
        <dbReference type="SAM" id="MobiDB-lite"/>
    </source>
</evidence>